<dbReference type="SUPFAM" id="SSF81342">
    <property type="entry name" value="Transmembrane di-heme cytochromes"/>
    <property type="match status" value="1"/>
</dbReference>
<evidence type="ECO:0000313" key="4">
    <source>
        <dbReference type="EMBL" id="MBW4466961.1"/>
    </source>
</evidence>
<dbReference type="InterPro" id="IPR005797">
    <property type="entry name" value="Cyt_b/b6_N"/>
</dbReference>
<dbReference type="InterPro" id="IPR016174">
    <property type="entry name" value="Di-haem_cyt_TM"/>
</dbReference>
<name>A0A951PCA6_9CYAN</name>
<proteinExistence type="predicted"/>
<sequence length="218" mass="23770">MRTINSAWILRRLATLLAVVSLTLVLVAAITGILLAFYYDPSVKGAFESLRQITEEIPGGSLVRSLHNIAGNALIYTALLQIFVMFFGRQHQPAWFTGWLSGGFLALSAIGLGWTAMILDWDQIGYWRLKIEMGTLGSLPVLGPILKAIFLGGDGISSTTITHMYTIHSYLLSVAALTLSVIHLAALLYQERQNLRQIAVAAASEATAEPEKELVATR</sequence>
<keyword evidence="2" id="KW-0472">Membrane</keyword>
<evidence type="ECO:0000256" key="1">
    <source>
        <dbReference type="ARBA" id="ARBA00022531"/>
    </source>
</evidence>
<feature type="transmembrane region" description="Helical" evidence="2">
    <location>
        <begin position="99"/>
        <end position="119"/>
    </location>
</feature>
<keyword evidence="2" id="KW-1133">Transmembrane helix</keyword>
<dbReference type="InterPro" id="IPR027387">
    <property type="entry name" value="Cytb/b6-like_sf"/>
</dbReference>
<feature type="transmembrane region" description="Helical" evidence="2">
    <location>
        <begin position="69"/>
        <end position="87"/>
    </location>
</feature>
<organism evidence="4 5">
    <name type="scientific">Pegethrix bostrychoides GSE-TBD4-15B</name>
    <dbReference type="NCBI Taxonomy" id="2839662"/>
    <lineage>
        <taxon>Bacteria</taxon>
        <taxon>Bacillati</taxon>
        <taxon>Cyanobacteriota</taxon>
        <taxon>Cyanophyceae</taxon>
        <taxon>Oculatellales</taxon>
        <taxon>Oculatellaceae</taxon>
        <taxon>Pegethrix</taxon>
    </lineage>
</organism>
<dbReference type="Gene3D" id="1.20.810.10">
    <property type="entry name" value="Cytochrome Bc1 Complex, Chain C"/>
    <property type="match status" value="1"/>
</dbReference>
<keyword evidence="1" id="KW-0602">Photosynthesis</keyword>
<dbReference type="Proteomes" id="UP000707356">
    <property type="component" value="Unassembled WGS sequence"/>
</dbReference>
<dbReference type="EMBL" id="JAHHHV010000072">
    <property type="protein sequence ID" value="MBW4466961.1"/>
    <property type="molecule type" value="Genomic_DNA"/>
</dbReference>
<protein>
    <submittedName>
        <fullName evidence="4">Cytochrome b N-terminal domain-containing protein</fullName>
    </submittedName>
</protein>
<feature type="transmembrane region" description="Helical" evidence="2">
    <location>
        <begin position="12"/>
        <end position="39"/>
    </location>
</feature>
<dbReference type="PANTHER" id="PTHR19271">
    <property type="entry name" value="CYTOCHROME B"/>
    <property type="match status" value="1"/>
</dbReference>
<dbReference type="GO" id="GO:0015979">
    <property type="term" value="P:photosynthesis"/>
    <property type="evidence" value="ECO:0007669"/>
    <property type="project" value="UniProtKB-KW"/>
</dbReference>
<feature type="domain" description="Cytochrome b/b6 N-terminal region profile" evidence="3">
    <location>
        <begin position="1"/>
        <end position="196"/>
    </location>
</feature>
<dbReference type="GO" id="GO:0009055">
    <property type="term" value="F:electron transfer activity"/>
    <property type="evidence" value="ECO:0007669"/>
    <property type="project" value="InterPro"/>
</dbReference>
<dbReference type="GO" id="GO:0022904">
    <property type="term" value="P:respiratory electron transport chain"/>
    <property type="evidence" value="ECO:0007669"/>
    <property type="project" value="InterPro"/>
</dbReference>
<evidence type="ECO:0000259" key="3">
    <source>
        <dbReference type="PROSITE" id="PS51002"/>
    </source>
</evidence>
<keyword evidence="2" id="KW-0812">Transmembrane</keyword>
<evidence type="ECO:0000313" key="5">
    <source>
        <dbReference type="Proteomes" id="UP000707356"/>
    </source>
</evidence>
<reference evidence="4" key="1">
    <citation type="submission" date="2021-05" db="EMBL/GenBank/DDBJ databases">
        <authorList>
            <person name="Pietrasiak N."/>
            <person name="Ward R."/>
            <person name="Stajich J.E."/>
            <person name="Kurbessoian T."/>
        </authorList>
    </citation>
    <scope>NUCLEOTIDE SEQUENCE</scope>
    <source>
        <strain evidence="4">GSE-TBD4-15B</strain>
    </source>
</reference>
<accession>A0A951PCA6</accession>
<reference evidence="4" key="2">
    <citation type="journal article" date="2022" name="Microbiol. Resour. Announc.">
        <title>Metagenome Sequencing to Explore Phylogenomics of Terrestrial Cyanobacteria.</title>
        <authorList>
            <person name="Ward R.D."/>
            <person name="Stajich J.E."/>
            <person name="Johansen J.R."/>
            <person name="Huntemann M."/>
            <person name="Clum A."/>
            <person name="Foster B."/>
            <person name="Foster B."/>
            <person name="Roux S."/>
            <person name="Palaniappan K."/>
            <person name="Varghese N."/>
            <person name="Mukherjee S."/>
            <person name="Reddy T.B.K."/>
            <person name="Daum C."/>
            <person name="Copeland A."/>
            <person name="Chen I.A."/>
            <person name="Ivanova N.N."/>
            <person name="Kyrpides N.C."/>
            <person name="Shapiro N."/>
            <person name="Eloe-Fadrosh E.A."/>
            <person name="Pietrasiak N."/>
        </authorList>
    </citation>
    <scope>NUCLEOTIDE SEQUENCE</scope>
    <source>
        <strain evidence="4">GSE-TBD4-15B</strain>
    </source>
</reference>
<dbReference type="GO" id="GO:0016020">
    <property type="term" value="C:membrane"/>
    <property type="evidence" value="ECO:0007669"/>
    <property type="project" value="InterPro"/>
</dbReference>
<gene>
    <name evidence="4" type="ORF">KME07_16175</name>
</gene>
<dbReference type="GO" id="GO:0016491">
    <property type="term" value="F:oxidoreductase activity"/>
    <property type="evidence" value="ECO:0007669"/>
    <property type="project" value="InterPro"/>
</dbReference>
<dbReference type="PANTHER" id="PTHR19271:SF16">
    <property type="entry name" value="CYTOCHROME B"/>
    <property type="match status" value="1"/>
</dbReference>
<dbReference type="PROSITE" id="PS51002">
    <property type="entry name" value="CYTB_NTER"/>
    <property type="match status" value="1"/>
</dbReference>
<comment type="caution">
    <text evidence="4">The sequence shown here is derived from an EMBL/GenBank/DDBJ whole genome shotgun (WGS) entry which is preliminary data.</text>
</comment>
<dbReference type="AlphaFoldDB" id="A0A951PCA6"/>
<evidence type="ECO:0000256" key="2">
    <source>
        <dbReference type="SAM" id="Phobius"/>
    </source>
</evidence>
<dbReference type="Pfam" id="PF00033">
    <property type="entry name" value="Cytochrome_B"/>
    <property type="match status" value="1"/>
</dbReference>
<feature type="transmembrane region" description="Helical" evidence="2">
    <location>
        <begin position="167"/>
        <end position="189"/>
    </location>
</feature>